<feature type="compositionally biased region" description="Basic and acidic residues" evidence="1">
    <location>
        <begin position="195"/>
        <end position="204"/>
    </location>
</feature>
<feature type="region of interest" description="Disordered" evidence="1">
    <location>
        <begin position="182"/>
        <end position="204"/>
    </location>
</feature>
<feature type="compositionally biased region" description="Basic residues" evidence="1">
    <location>
        <begin position="1"/>
        <end position="16"/>
    </location>
</feature>
<gene>
    <name evidence="2" type="ORF">MPUS1402_LOCUS11170</name>
</gene>
<protein>
    <submittedName>
        <fullName evidence="2">Uncharacterized protein</fullName>
    </submittedName>
</protein>
<dbReference type="EMBL" id="HBDY01014726">
    <property type="protein sequence ID" value="CAD8248354.1"/>
    <property type="molecule type" value="Transcribed_RNA"/>
</dbReference>
<evidence type="ECO:0000256" key="1">
    <source>
        <dbReference type="SAM" id="MobiDB-lite"/>
    </source>
</evidence>
<feature type="compositionally biased region" description="Acidic residues" evidence="1">
    <location>
        <begin position="116"/>
        <end position="145"/>
    </location>
</feature>
<feature type="compositionally biased region" description="Low complexity" evidence="1">
    <location>
        <begin position="148"/>
        <end position="158"/>
    </location>
</feature>
<dbReference type="AlphaFoldDB" id="A0A7R9TXU0"/>
<sequence>MGPKQSKKTKKFQRKHLANEISRRKAAKTAAQRRRAKEMRLAASTLEDGDAGEGSGSEDEADAAAAAAAPGQKRLEDMSIDEFLNAGAREDGDGGEDSDEDDDERDGGEDGSKDDSEIDAEDGSDDEEWPEGDEDDDEDEEEDLEVVAGPRGRASARSAAREGARRHRARVGAAFMLPRADVDGVARRAASGPGRDARDFSPLS</sequence>
<feature type="compositionally biased region" description="Acidic residues" evidence="1">
    <location>
        <begin position="93"/>
        <end position="107"/>
    </location>
</feature>
<evidence type="ECO:0000313" key="2">
    <source>
        <dbReference type="EMBL" id="CAD8248354.1"/>
    </source>
</evidence>
<organism evidence="2">
    <name type="scientific">Micromonas pusilla</name>
    <name type="common">Picoplanktonic green alga</name>
    <name type="synonym">Chromulina pusilla</name>
    <dbReference type="NCBI Taxonomy" id="38833"/>
    <lineage>
        <taxon>Eukaryota</taxon>
        <taxon>Viridiplantae</taxon>
        <taxon>Chlorophyta</taxon>
        <taxon>Mamiellophyceae</taxon>
        <taxon>Mamiellales</taxon>
        <taxon>Mamiellaceae</taxon>
        <taxon>Micromonas</taxon>
    </lineage>
</organism>
<feature type="compositionally biased region" description="Basic residues" evidence="1">
    <location>
        <begin position="24"/>
        <end position="37"/>
    </location>
</feature>
<reference evidence="2" key="1">
    <citation type="submission" date="2021-01" db="EMBL/GenBank/DDBJ databases">
        <authorList>
            <person name="Corre E."/>
            <person name="Pelletier E."/>
            <person name="Niang G."/>
            <person name="Scheremetjew M."/>
            <person name="Finn R."/>
            <person name="Kale V."/>
            <person name="Holt S."/>
            <person name="Cochrane G."/>
            <person name="Meng A."/>
            <person name="Brown T."/>
            <person name="Cohen L."/>
        </authorList>
    </citation>
    <scope>NUCLEOTIDE SEQUENCE</scope>
    <source>
        <strain evidence="2">RCC1614</strain>
    </source>
</reference>
<feature type="region of interest" description="Disordered" evidence="1">
    <location>
        <begin position="1"/>
        <end position="168"/>
    </location>
</feature>
<proteinExistence type="predicted"/>
<name>A0A7R9TXU0_MICPS</name>
<feature type="compositionally biased region" description="Acidic residues" evidence="1">
    <location>
        <begin position="47"/>
        <end position="62"/>
    </location>
</feature>
<accession>A0A7R9TXU0</accession>